<dbReference type="Proteomes" id="UP000282454">
    <property type="component" value="Unassembled WGS sequence"/>
</dbReference>
<dbReference type="PANTHER" id="PTHR46268">
    <property type="entry name" value="STRESS RESPONSE PROTEIN NHAX"/>
    <property type="match status" value="1"/>
</dbReference>
<dbReference type="InterPro" id="IPR006015">
    <property type="entry name" value="Universal_stress_UspA"/>
</dbReference>
<evidence type="ECO:0000313" key="6">
    <source>
        <dbReference type="Proteomes" id="UP000282454"/>
    </source>
</evidence>
<sequence>MSTPLPVLAVVDGSQSALAALRWAAGEAARRGVALRVVSVYPWPLTGYPEALVVQHDLRDGLRAQAVANLDEAVAVAAEIAPGVEVRVSALEGDVVGCLRVASEDAAVLVLGSRGLGGFSGLLLGSTAVALVAHGHCPTVVVRGEDNGPHGRILVGIDGGDTDDAALGFAYERAGTTGETVVVVHAWGSGIADAVGFAALDWTLVAEAADALVAERVAPWRAKFPDVEVEAVVVRDRPARALLDRSAEADLVVVGSRGRGGFAGLVLGSTSQVLVRHSASPVAIVRV</sequence>
<dbReference type="Gene3D" id="3.40.50.620">
    <property type="entry name" value="HUPs"/>
    <property type="match status" value="2"/>
</dbReference>
<organism evidence="5 6">
    <name type="scientific">Actinokineospora cianjurensis</name>
    <dbReference type="NCBI Taxonomy" id="585224"/>
    <lineage>
        <taxon>Bacteria</taxon>
        <taxon>Bacillati</taxon>
        <taxon>Actinomycetota</taxon>
        <taxon>Actinomycetes</taxon>
        <taxon>Pseudonocardiales</taxon>
        <taxon>Pseudonocardiaceae</taxon>
        <taxon>Actinokineospora</taxon>
    </lineage>
</organism>
<dbReference type="EMBL" id="RCDD01000005">
    <property type="protein sequence ID" value="RLK54915.1"/>
    <property type="molecule type" value="Genomic_DNA"/>
</dbReference>
<dbReference type="SUPFAM" id="SSF52402">
    <property type="entry name" value="Adenine nucleotide alpha hydrolases-like"/>
    <property type="match status" value="2"/>
</dbReference>
<feature type="domain" description="UspA" evidence="4">
    <location>
        <begin position="7"/>
        <end position="143"/>
    </location>
</feature>
<dbReference type="PANTHER" id="PTHR46268:SF27">
    <property type="entry name" value="UNIVERSAL STRESS PROTEIN RV2623"/>
    <property type="match status" value="1"/>
</dbReference>
<comment type="similarity">
    <text evidence="1">Belongs to the universal stress protein A family.</text>
</comment>
<evidence type="ECO:0000256" key="1">
    <source>
        <dbReference type="ARBA" id="ARBA00008791"/>
    </source>
</evidence>
<feature type="domain" description="UspA" evidence="4">
    <location>
        <begin position="152"/>
        <end position="286"/>
    </location>
</feature>
<reference evidence="5 6" key="1">
    <citation type="submission" date="2018-10" db="EMBL/GenBank/DDBJ databases">
        <title>Genomic Encyclopedia of Archaeal and Bacterial Type Strains, Phase II (KMG-II): from individual species to whole genera.</title>
        <authorList>
            <person name="Goeker M."/>
        </authorList>
    </citation>
    <scope>NUCLEOTIDE SEQUENCE [LARGE SCALE GENOMIC DNA]</scope>
    <source>
        <strain evidence="5 6">DSM 45657</strain>
    </source>
</reference>
<dbReference type="PRINTS" id="PR01438">
    <property type="entry name" value="UNVRSLSTRESS"/>
</dbReference>
<dbReference type="InterPro" id="IPR014729">
    <property type="entry name" value="Rossmann-like_a/b/a_fold"/>
</dbReference>
<dbReference type="AlphaFoldDB" id="A0A421AYP3"/>
<accession>A0A421AYP3</accession>
<name>A0A421AYP3_9PSEU</name>
<dbReference type="GO" id="GO:0005524">
    <property type="term" value="F:ATP binding"/>
    <property type="evidence" value="ECO:0007669"/>
    <property type="project" value="UniProtKB-KW"/>
</dbReference>
<dbReference type="OrthoDB" id="3404132at2"/>
<dbReference type="RefSeq" id="WP_121393738.1">
    <property type="nucleotide sequence ID" value="NZ_RCDD01000005.1"/>
</dbReference>
<protein>
    <submittedName>
        <fullName evidence="5">Nucleotide-binding universal stress UspA family protein</fullName>
    </submittedName>
</protein>
<keyword evidence="6" id="KW-1185">Reference proteome</keyword>
<evidence type="ECO:0000256" key="3">
    <source>
        <dbReference type="ARBA" id="ARBA00022840"/>
    </source>
</evidence>
<evidence type="ECO:0000256" key="2">
    <source>
        <dbReference type="ARBA" id="ARBA00022741"/>
    </source>
</evidence>
<keyword evidence="2" id="KW-0547">Nucleotide-binding</keyword>
<keyword evidence="3" id="KW-0067">ATP-binding</keyword>
<evidence type="ECO:0000313" key="5">
    <source>
        <dbReference type="EMBL" id="RLK54915.1"/>
    </source>
</evidence>
<dbReference type="Pfam" id="PF00582">
    <property type="entry name" value="Usp"/>
    <property type="match status" value="2"/>
</dbReference>
<evidence type="ECO:0000259" key="4">
    <source>
        <dbReference type="Pfam" id="PF00582"/>
    </source>
</evidence>
<comment type="caution">
    <text evidence="5">The sequence shown here is derived from an EMBL/GenBank/DDBJ whole genome shotgun (WGS) entry which is preliminary data.</text>
</comment>
<proteinExistence type="inferred from homology"/>
<dbReference type="InterPro" id="IPR006016">
    <property type="entry name" value="UspA"/>
</dbReference>
<gene>
    <name evidence="5" type="ORF">CLV68_5306</name>
</gene>